<feature type="domain" description="S1 motif" evidence="4">
    <location>
        <begin position="96"/>
        <end position="160"/>
    </location>
</feature>
<evidence type="ECO:0000313" key="5">
    <source>
        <dbReference type="EMBL" id="MDK9497753.1"/>
    </source>
</evidence>
<evidence type="ECO:0000256" key="3">
    <source>
        <dbReference type="ARBA" id="ARBA00023274"/>
    </source>
</evidence>
<keyword evidence="6" id="KW-1185">Reference proteome</keyword>
<organism evidence="5 6">
    <name type="scientific">Streptomyces katrae</name>
    <dbReference type="NCBI Taxonomy" id="68223"/>
    <lineage>
        <taxon>Bacteria</taxon>
        <taxon>Bacillati</taxon>
        <taxon>Actinomycetota</taxon>
        <taxon>Actinomycetes</taxon>
        <taxon>Kitasatosporales</taxon>
        <taxon>Streptomycetaceae</taxon>
        <taxon>Streptomyces</taxon>
    </lineage>
</organism>
<evidence type="ECO:0000256" key="1">
    <source>
        <dbReference type="ARBA" id="ARBA00006767"/>
    </source>
</evidence>
<name>A0ABT7GVU8_9ACTN</name>
<reference evidence="5 6" key="1">
    <citation type="submission" date="2023-05" db="EMBL/GenBank/DDBJ databases">
        <title>Sequencing and Assembly of Streptomyces sp. NP73.</title>
        <authorList>
            <person name="Konwar A.N."/>
            <person name="Saikia K."/>
            <person name="Thakur D."/>
        </authorList>
    </citation>
    <scope>NUCLEOTIDE SEQUENCE [LARGE SCALE GENOMIC DNA]</scope>
    <source>
        <strain evidence="5 6">NP73</strain>
    </source>
</reference>
<accession>A0ABT7GVU8</accession>
<feature type="domain" description="S1 motif" evidence="4">
    <location>
        <begin position="12"/>
        <end position="80"/>
    </location>
</feature>
<dbReference type="PANTHER" id="PTHR10724">
    <property type="entry name" value="30S RIBOSOMAL PROTEIN S1"/>
    <property type="match status" value="1"/>
</dbReference>
<dbReference type="Gene3D" id="2.40.50.140">
    <property type="entry name" value="Nucleic acid-binding proteins"/>
    <property type="match status" value="2"/>
</dbReference>
<dbReference type="InterPro" id="IPR050437">
    <property type="entry name" value="Ribos_protein_bS1-like"/>
</dbReference>
<dbReference type="Proteomes" id="UP001223390">
    <property type="component" value="Unassembled WGS sequence"/>
</dbReference>
<dbReference type="CDD" id="cd00164">
    <property type="entry name" value="S1_like"/>
    <property type="match status" value="1"/>
</dbReference>
<dbReference type="SMART" id="SM00316">
    <property type="entry name" value="S1"/>
    <property type="match status" value="2"/>
</dbReference>
<comment type="caution">
    <text evidence="5">The sequence shown here is derived from an EMBL/GenBank/DDBJ whole genome shotgun (WGS) entry which is preliminary data.</text>
</comment>
<dbReference type="EMBL" id="JASITI010000022">
    <property type="protein sequence ID" value="MDK9497753.1"/>
    <property type="molecule type" value="Genomic_DNA"/>
</dbReference>
<dbReference type="Pfam" id="PF00575">
    <property type="entry name" value="S1"/>
    <property type="match status" value="2"/>
</dbReference>
<gene>
    <name evidence="5" type="ORF">QEZ40_002697</name>
</gene>
<dbReference type="InterPro" id="IPR003029">
    <property type="entry name" value="S1_domain"/>
</dbReference>
<dbReference type="InterPro" id="IPR012340">
    <property type="entry name" value="NA-bd_OB-fold"/>
</dbReference>
<evidence type="ECO:0000259" key="4">
    <source>
        <dbReference type="PROSITE" id="PS50126"/>
    </source>
</evidence>
<sequence length="168" mass="18087">MTSSRPPRWNPGEVCQGKVIDAADFGLVIDLGGDIGVVTPANLSWLSVDHPSEVAENGQLVTAVVLSTDPYTRQVSLSMKTLTRDPLAEFARSKFDSEVNGTVSKVTPIGAFAKTEEGVIGLIENSRASNGCPEFQVGDPVTVRVIHMNMTSRRVKMTLVERRATASE</sequence>
<dbReference type="PROSITE" id="PS50126">
    <property type="entry name" value="S1"/>
    <property type="match status" value="2"/>
</dbReference>
<protein>
    <submittedName>
        <fullName evidence="5">S1 RNA-binding domain-containing protein</fullName>
    </submittedName>
</protein>
<keyword evidence="3" id="KW-0687">Ribonucleoprotein</keyword>
<dbReference type="PANTHER" id="PTHR10724:SF7">
    <property type="entry name" value="SMALL RIBOSOMAL SUBUNIT PROTEIN BS1C"/>
    <property type="match status" value="1"/>
</dbReference>
<dbReference type="SUPFAM" id="SSF50249">
    <property type="entry name" value="Nucleic acid-binding proteins"/>
    <property type="match status" value="2"/>
</dbReference>
<evidence type="ECO:0000313" key="6">
    <source>
        <dbReference type="Proteomes" id="UP001223390"/>
    </source>
</evidence>
<comment type="similarity">
    <text evidence="1">Belongs to the bacterial ribosomal protein bS1 family.</text>
</comment>
<evidence type="ECO:0000256" key="2">
    <source>
        <dbReference type="ARBA" id="ARBA00022980"/>
    </source>
</evidence>
<keyword evidence="2" id="KW-0689">Ribosomal protein</keyword>
<proteinExistence type="inferred from homology"/>
<dbReference type="RefSeq" id="WP_285343468.1">
    <property type="nucleotide sequence ID" value="NZ_JASITI010000022.1"/>
</dbReference>